<feature type="transmembrane region" description="Helical" evidence="7">
    <location>
        <begin position="361"/>
        <end position="379"/>
    </location>
</feature>
<name>A0AAP9Y5X4_9ACTO</name>
<accession>A0AAP9Y5X4</accession>
<comment type="subcellular location">
    <subcellularLocation>
        <location evidence="1">Cell membrane</location>
        <topology evidence="1">Multi-pass membrane protein</topology>
    </subcellularLocation>
</comment>
<dbReference type="InterPro" id="IPR024320">
    <property type="entry name" value="LPG_synthase_C"/>
</dbReference>
<dbReference type="Pfam" id="PF09924">
    <property type="entry name" value="LPG_synthase_C"/>
    <property type="match status" value="1"/>
</dbReference>
<feature type="transmembrane region" description="Helical" evidence="7">
    <location>
        <begin position="399"/>
        <end position="417"/>
    </location>
</feature>
<feature type="compositionally biased region" description="Low complexity" evidence="6">
    <location>
        <begin position="859"/>
        <end position="869"/>
    </location>
</feature>
<proteinExistence type="predicted"/>
<keyword evidence="5 7" id="KW-0472">Membrane</keyword>
<keyword evidence="10" id="KW-1185">Reference proteome</keyword>
<evidence type="ECO:0000313" key="9">
    <source>
        <dbReference type="EMBL" id="QQC43322.1"/>
    </source>
</evidence>
<evidence type="ECO:0000256" key="6">
    <source>
        <dbReference type="SAM" id="MobiDB-lite"/>
    </source>
</evidence>
<dbReference type="PANTHER" id="PTHR34697:SF2">
    <property type="entry name" value="PHOSPHATIDYLGLYCEROL LYSYLTRANSFERASE"/>
    <property type="match status" value="1"/>
</dbReference>
<dbReference type="AlphaFoldDB" id="A0AAP9Y5X4"/>
<feature type="transmembrane region" description="Helical" evidence="7">
    <location>
        <begin position="46"/>
        <end position="69"/>
    </location>
</feature>
<feature type="transmembrane region" description="Helical" evidence="7">
    <location>
        <begin position="804"/>
        <end position="826"/>
    </location>
</feature>
<evidence type="ECO:0000256" key="4">
    <source>
        <dbReference type="ARBA" id="ARBA00022989"/>
    </source>
</evidence>
<feature type="domain" description="Phosphatidylglycerol lysyltransferase C-terminal" evidence="8">
    <location>
        <begin position="515"/>
        <end position="807"/>
    </location>
</feature>
<evidence type="ECO:0000256" key="5">
    <source>
        <dbReference type="ARBA" id="ARBA00023136"/>
    </source>
</evidence>
<reference evidence="9 10" key="1">
    <citation type="submission" date="2020-12" db="EMBL/GenBank/DDBJ databases">
        <title>FDA dAtabase for Regulatory Grade micrObial Sequences (FDA-ARGOS): Supporting development and validation of Infectious Disease Dx tests.</title>
        <authorList>
            <person name="Sproer C."/>
            <person name="Gronow S."/>
            <person name="Severitt S."/>
            <person name="Schroder I."/>
            <person name="Tallon L."/>
            <person name="Sadzewicz L."/>
            <person name="Zhao X."/>
            <person name="Boylan J."/>
            <person name="Ott S."/>
            <person name="Bowen H."/>
            <person name="Vavikolanu K."/>
            <person name="Mehta A."/>
            <person name="Aluvathingal J."/>
            <person name="Nadendla S."/>
            <person name="Lowell S."/>
            <person name="Myers T."/>
            <person name="Yan Y."/>
            <person name="Sichtig H."/>
        </authorList>
    </citation>
    <scope>NUCLEOTIDE SEQUENCE [LARGE SCALE GENOMIC DNA]</scope>
    <source>
        <strain evidence="9 10">FDAARGOS_985</strain>
    </source>
</reference>
<feature type="transmembrane region" description="Helical" evidence="7">
    <location>
        <begin position="126"/>
        <end position="146"/>
    </location>
</feature>
<feature type="transmembrane region" description="Helical" evidence="7">
    <location>
        <begin position="166"/>
        <end position="184"/>
    </location>
</feature>
<feature type="transmembrane region" description="Helical" evidence="7">
    <location>
        <begin position="318"/>
        <end position="341"/>
    </location>
</feature>
<dbReference type="GO" id="GO:0055091">
    <property type="term" value="P:phospholipid homeostasis"/>
    <property type="evidence" value="ECO:0007669"/>
    <property type="project" value="TreeGrafter"/>
</dbReference>
<evidence type="ECO:0000256" key="3">
    <source>
        <dbReference type="ARBA" id="ARBA00022692"/>
    </source>
</evidence>
<feature type="region of interest" description="Disordered" evidence="6">
    <location>
        <begin position="855"/>
        <end position="894"/>
    </location>
</feature>
<keyword evidence="3 7" id="KW-0812">Transmembrane</keyword>
<gene>
    <name evidence="9" type="ORF">I6H42_05825</name>
</gene>
<feature type="transmembrane region" description="Helical" evidence="7">
    <location>
        <begin position="477"/>
        <end position="496"/>
    </location>
</feature>
<organism evidence="9 10">
    <name type="scientific">Schaalia meyeri</name>
    <dbReference type="NCBI Taxonomy" id="52773"/>
    <lineage>
        <taxon>Bacteria</taxon>
        <taxon>Bacillati</taxon>
        <taxon>Actinomycetota</taxon>
        <taxon>Actinomycetes</taxon>
        <taxon>Actinomycetales</taxon>
        <taxon>Actinomycetaceae</taxon>
        <taxon>Schaalia</taxon>
    </lineage>
</organism>
<dbReference type="PANTHER" id="PTHR34697">
    <property type="entry name" value="PHOSPHATIDYLGLYCEROL LYSYLTRANSFERASE"/>
    <property type="match status" value="1"/>
</dbReference>
<sequence>MAEEPHGSQTPAPKESVLRKFVTPVDTTLRTLWLLLSSLARLTVRWLSRCPATTIVTIALTICSATYWVWRDQFTTLEATPSLSHWWSIFSSIGAIPGNFIASAVLGIVTMIIAGGAAERHLGTRAWVCAALAGQVIGVTATWLTLPLLTATFSMWGKAIDGGTLWGTSLILVALAGAAGESLGSRWRWRARFLLIGVLVLSSAILGSAISYARVWALLAGILAARLVGVRGPRSDSSDDTTIRRQLASIAALCWACAAALTVVASSQEGPLAQMRWSLGPAWWLEGRTGVLTTLLCLMPIMLQVIFAYGLRKGRRAAYFGTLALQTILGLSTIASTAVALLERADSNGNLPPELFTTASFLLVPVILNLTLCVITWWMRRSFTIHAQRSTTSALLRRWVTLMIGCALAVLVLGFLTSDSFVPFDVLASGDDLTVTDNASPLQIFHDYLLALLPTATASIFEPTLVPMTLFAEAPVLWIPLVAWAGTLGIMLNALLTRPRIPLSSPLEDLASLVRTHGGGTLGWMSNWDGNLVWVSPNANAGGAYRGAGGVALTVTDLAYEPGKASEAIAEFSRFAAASGLTPALYSIHEELADAAREAGWTIMQVAEESLLDLPGLAFRGKVYQDVRTAMNHATREGVEAVWTTWNDCPAGWKDQITVISDTWSADKSLPEMGFTLGGVRELAIPETRILVAIDSEHTIHAVTSWLPIYRDGQVIGLTLDVMRRRADGWRPAIEFLIGKAALAAQEEGLELLSLSGAPLARSQDDTSAFGPLTDALAAIMEPLYGFASLHAFKRKFKPRTQPLYLAVPGPTSLATVGMAIAHAYVPSVRPAQTLTLVASVTGGLAKLAARGVDDLRSARASQRQEAAAPSHPKTTRNDEATAASSANDKKEKQ</sequence>
<dbReference type="EMBL" id="CP066065">
    <property type="protein sequence ID" value="QQC43322.1"/>
    <property type="molecule type" value="Genomic_DNA"/>
</dbReference>
<protein>
    <submittedName>
        <fullName evidence="9">DUF2156 domain-containing protein</fullName>
    </submittedName>
</protein>
<dbReference type="GO" id="GO:0005886">
    <property type="term" value="C:plasma membrane"/>
    <property type="evidence" value="ECO:0007669"/>
    <property type="project" value="UniProtKB-SubCell"/>
</dbReference>
<dbReference type="KEGG" id="amy:ADJ76_00605"/>
<feature type="transmembrane region" description="Helical" evidence="7">
    <location>
        <begin position="191"/>
        <end position="210"/>
    </location>
</feature>
<keyword evidence="4 7" id="KW-1133">Transmembrane helix</keyword>
<evidence type="ECO:0000256" key="2">
    <source>
        <dbReference type="ARBA" id="ARBA00022475"/>
    </source>
</evidence>
<evidence type="ECO:0000256" key="1">
    <source>
        <dbReference type="ARBA" id="ARBA00004651"/>
    </source>
</evidence>
<feature type="transmembrane region" description="Helical" evidence="7">
    <location>
        <begin position="89"/>
        <end position="114"/>
    </location>
</feature>
<dbReference type="GO" id="GO:0016755">
    <property type="term" value="F:aminoacyltransferase activity"/>
    <property type="evidence" value="ECO:0007669"/>
    <property type="project" value="TreeGrafter"/>
</dbReference>
<keyword evidence="2" id="KW-1003">Cell membrane</keyword>
<dbReference type="Proteomes" id="UP000595220">
    <property type="component" value="Chromosome"/>
</dbReference>
<dbReference type="InterPro" id="IPR051211">
    <property type="entry name" value="PG_lysyltransferase"/>
</dbReference>
<evidence type="ECO:0000259" key="8">
    <source>
        <dbReference type="Pfam" id="PF09924"/>
    </source>
</evidence>
<feature type="transmembrane region" description="Helical" evidence="7">
    <location>
        <begin position="287"/>
        <end position="311"/>
    </location>
</feature>
<evidence type="ECO:0000313" key="10">
    <source>
        <dbReference type="Proteomes" id="UP000595220"/>
    </source>
</evidence>
<evidence type="ECO:0000256" key="7">
    <source>
        <dbReference type="SAM" id="Phobius"/>
    </source>
</evidence>